<reference evidence="2 4" key="1">
    <citation type="submission" date="2017-02" db="EMBL/GenBank/DDBJ databases">
        <title>Draft genome sequence of Moraxella caviae CCUG 355 type strain.</title>
        <authorList>
            <person name="Engstrom-Jakobsson H."/>
            <person name="Salva-Serra F."/>
            <person name="Thorell K."/>
            <person name="Gonzales-Siles L."/>
            <person name="Karlsson R."/>
            <person name="Boulund F."/>
            <person name="Engstrand L."/>
            <person name="Moore E."/>
        </authorList>
    </citation>
    <scope>NUCLEOTIDE SEQUENCE [LARGE SCALE GENOMIC DNA]</scope>
    <source>
        <strain evidence="2 4">CCUG 355</strain>
    </source>
</reference>
<gene>
    <name evidence="2" type="ORF">B0181_02725</name>
    <name evidence="3" type="ORF">NCTC10293_00740</name>
</gene>
<dbReference type="EMBL" id="UGQE01000001">
    <property type="protein sequence ID" value="STZ10405.1"/>
    <property type="molecule type" value="Genomic_DNA"/>
</dbReference>
<proteinExistence type="predicted"/>
<dbReference type="STRING" id="34060.B0181_02725"/>
<evidence type="ECO:0000313" key="4">
    <source>
        <dbReference type="Proteomes" id="UP000190435"/>
    </source>
</evidence>
<organism evidence="2 4">
    <name type="scientific">Moraxella caviae</name>
    <dbReference type="NCBI Taxonomy" id="34060"/>
    <lineage>
        <taxon>Bacteria</taxon>
        <taxon>Pseudomonadati</taxon>
        <taxon>Pseudomonadota</taxon>
        <taxon>Gammaproteobacteria</taxon>
        <taxon>Moraxellales</taxon>
        <taxon>Moraxellaceae</taxon>
        <taxon>Moraxella</taxon>
    </lineage>
</organism>
<dbReference type="Pfam" id="PF09526">
    <property type="entry name" value="DUF2387"/>
    <property type="match status" value="1"/>
</dbReference>
<dbReference type="OrthoDB" id="5881059at2"/>
<feature type="region of interest" description="Disordered" evidence="1">
    <location>
        <begin position="50"/>
        <end position="76"/>
    </location>
</feature>
<evidence type="ECO:0000256" key="1">
    <source>
        <dbReference type="SAM" id="MobiDB-lite"/>
    </source>
</evidence>
<accession>A0A1T0A7E3</accession>
<sequence>MRYQSNRPKRRFLASVACPNCRAMDTIVQVEISEPEPDEYIECTACGHTERRPTPEQAQKMQQQDGHDGVGVVKFR</sequence>
<dbReference type="RefSeq" id="WP_078275952.1">
    <property type="nucleotide sequence ID" value="NZ_MUXU01000020.1"/>
</dbReference>
<evidence type="ECO:0000313" key="2">
    <source>
        <dbReference type="EMBL" id="OOR91676.1"/>
    </source>
</evidence>
<evidence type="ECO:0000313" key="5">
    <source>
        <dbReference type="Proteomes" id="UP000255279"/>
    </source>
</evidence>
<dbReference type="InterPro" id="IPR012658">
    <property type="entry name" value="YheV"/>
</dbReference>
<protein>
    <submittedName>
        <fullName evidence="3">Probable metal-binding protein (DUF2387)</fullName>
    </submittedName>
</protein>
<keyword evidence="4" id="KW-1185">Reference proteome</keyword>
<reference evidence="3 5" key="2">
    <citation type="submission" date="2018-06" db="EMBL/GenBank/DDBJ databases">
        <authorList>
            <consortium name="Pathogen Informatics"/>
            <person name="Doyle S."/>
        </authorList>
    </citation>
    <scope>NUCLEOTIDE SEQUENCE [LARGE SCALE GENOMIC DNA]</scope>
    <source>
        <strain evidence="3 5">NCTC10293</strain>
    </source>
</reference>
<dbReference type="EMBL" id="MUXU01000020">
    <property type="protein sequence ID" value="OOR91676.1"/>
    <property type="molecule type" value="Genomic_DNA"/>
</dbReference>
<evidence type="ECO:0000313" key="3">
    <source>
        <dbReference type="EMBL" id="STZ10405.1"/>
    </source>
</evidence>
<name>A0A1T0A7E3_9GAMM</name>
<dbReference type="AlphaFoldDB" id="A0A1T0A7E3"/>
<dbReference type="Proteomes" id="UP000190435">
    <property type="component" value="Unassembled WGS sequence"/>
</dbReference>
<dbReference type="Proteomes" id="UP000255279">
    <property type="component" value="Unassembled WGS sequence"/>
</dbReference>